<dbReference type="Proteomes" id="UP000667650">
    <property type="component" value="Unassembled WGS sequence"/>
</dbReference>
<dbReference type="EMBL" id="JAAABI010000010">
    <property type="protein sequence ID" value="NAY93422.1"/>
    <property type="molecule type" value="Genomic_DNA"/>
</dbReference>
<organism evidence="3 4">
    <name type="scientific">Flagellimonas ochracea</name>
    <dbReference type="NCBI Taxonomy" id="2696472"/>
    <lineage>
        <taxon>Bacteria</taxon>
        <taxon>Pseudomonadati</taxon>
        <taxon>Bacteroidota</taxon>
        <taxon>Flavobacteriia</taxon>
        <taxon>Flavobacteriales</taxon>
        <taxon>Flavobacteriaceae</taxon>
        <taxon>Flagellimonas</taxon>
    </lineage>
</organism>
<comment type="caution">
    <text evidence="3">The sequence shown here is derived from an EMBL/GenBank/DDBJ whole genome shotgun (WGS) entry which is preliminary data.</text>
</comment>
<feature type="chain" id="PRO_5037029125" evidence="2">
    <location>
        <begin position="20"/>
        <end position="294"/>
    </location>
</feature>
<feature type="signal peptide" evidence="2">
    <location>
        <begin position="1"/>
        <end position="19"/>
    </location>
</feature>
<proteinExistence type="predicted"/>
<evidence type="ECO:0000313" key="3">
    <source>
        <dbReference type="EMBL" id="NAY93422.1"/>
    </source>
</evidence>
<dbReference type="AlphaFoldDB" id="A0A964TEM7"/>
<dbReference type="RefSeq" id="WP_166524832.1">
    <property type="nucleotide sequence ID" value="NZ_JAAABI010000010.1"/>
</dbReference>
<gene>
    <name evidence="3" type="ORF">GTQ34_16040</name>
</gene>
<protein>
    <submittedName>
        <fullName evidence="3">Uncharacterized protein</fullName>
    </submittedName>
</protein>
<sequence length="294" mass="32232">MLKTILTSILLVYSITIWAQVTNTFPDNGHAGIGTINPSTELEARSALGNGAEIHLNAGTDNDHSVIRFQDAGTNTWGLLANYPVAGKFSLYNYQNTSVSLTVNEIGNLGIGTSNPTSKFDVIGIIKSRHANGHNIAMFSSGDGNSYLNFTGGSSSSRIGFQFDGSSKMSIYKNGGVSIGPGIPGSYKLALKGKIRAEEIKVETGWADYVFKEDYGLPTLDEVENYIKEKGHLNNIPSAKEVEENGIQLGEMNRLLLEKIEELTLYIIELKKGQETLENQYKELEQRFKNQNEL</sequence>
<reference evidence="3" key="1">
    <citation type="submission" date="2020-01" db="EMBL/GenBank/DDBJ databases">
        <title>Muricauda ochracea sp. nov., isolated from a tidal flat of Garorim bay in Korea.</title>
        <authorList>
            <person name="Kim D."/>
            <person name="Yoo Y."/>
            <person name="Kim J.-J."/>
        </authorList>
    </citation>
    <scope>NUCLEOTIDE SEQUENCE</scope>
    <source>
        <strain evidence="3">JGD-17</strain>
    </source>
</reference>
<name>A0A964TEM7_9FLAO</name>
<keyword evidence="4" id="KW-1185">Reference proteome</keyword>
<feature type="coiled-coil region" evidence="1">
    <location>
        <begin position="267"/>
        <end position="294"/>
    </location>
</feature>
<evidence type="ECO:0000256" key="1">
    <source>
        <dbReference type="SAM" id="Coils"/>
    </source>
</evidence>
<evidence type="ECO:0000313" key="4">
    <source>
        <dbReference type="Proteomes" id="UP000667650"/>
    </source>
</evidence>
<keyword evidence="1" id="KW-0175">Coiled coil</keyword>
<evidence type="ECO:0000256" key="2">
    <source>
        <dbReference type="SAM" id="SignalP"/>
    </source>
</evidence>
<accession>A0A964TEM7</accession>
<keyword evidence="2" id="KW-0732">Signal</keyword>